<proteinExistence type="inferred from homology"/>
<dbReference type="OrthoDB" id="2496787at2759"/>
<keyword evidence="9" id="KW-1185">Reference proteome</keyword>
<feature type="transmembrane region" description="Helical" evidence="6">
    <location>
        <begin position="102"/>
        <end position="122"/>
    </location>
</feature>
<feature type="domain" description="Rhodopsin" evidence="7">
    <location>
        <begin position="10"/>
        <end position="121"/>
    </location>
</feature>
<dbReference type="EMBL" id="ML991781">
    <property type="protein sequence ID" value="KAF2237266.1"/>
    <property type="molecule type" value="Genomic_DNA"/>
</dbReference>
<dbReference type="Pfam" id="PF20684">
    <property type="entry name" value="Fung_rhodopsin"/>
    <property type="match status" value="1"/>
</dbReference>
<reference evidence="8" key="1">
    <citation type="journal article" date="2020" name="Stud. Mycol.">
        <title>101 Dothideomycetes genomes: a test case for predicting lifestyles and emergence of pathogens.</title>
        <authorList>
            <person name="Haridas S."/>
            <person name="Albert R."/>
            <person name="Binder M."/>
            <person name="Bloem J."/>
            <person name="Labutti K."/>
            <person name="Salamov A."/>
            <person name="Andreopoulos B."/>
            <person name="Baker S."/>
            <person name="Barry K."/>
            <person name="Bills G."/>
            <person name="Bluhm B."/>
            <person name="Cannon C."/>
            <person name="Castanera R."/>
            <person name="Culley D."/>
            <person name="Daum C."/>
            <person name="Ezra D."/>
            <person name="Gonzalez J."/>
            <person name="Henrissat B."/>
            <person name="Kuo A."/>
            <person name="Liang C."/>
            <person name="Lipzen A."/>
            <person name="Lutzoni F."/>
            <person name="Magnuson J."/>
            <person name="Mondo S."/>
            <person name="Nolan M."/>
            <person name="Ohm R."/>
            <person name="Pangilinan J."/>
            <person name="Park H.-J."/>
            <person name="Ramirez L."/>
            <person name="Alfaro M."/>
            <person name="Sun H."/>
            <person name="Tritt A."/>
            <person name="Yoshinaga Y."/>
            <person name="Zwiers L.-H."/>
            <person name="Turgeon B."/>
            <person name="Goodwin S."/>
            <person name="Spatafora J."/>
            <person name="Crous P."/>
            <person name="Grigoriev I."/>
        </authorList>
    </citation>
    <scope>NUCLEOTIDE SEQUENCE</scope>
    <source>
        <strain evidence="8">Tuck. ex Michener</strain>
    </source>
</reference>
<feature type="transmembrane region" description="Helical" evidence="6">
    <location>
        <begin position="74"/>
        <end position="96"/>
    </location>
</feature>
<evidence type="ECO:0000256" key="3">
    <source>
        <dbReference type="ARBA" id="ARBA00022989"/>
    </source>
</evidence>
<dbReference type="PANTHER" id="PTHR33048:SF47">
    <property type="entry name" value="INTEGRAL MEMBRANE PROTEIN-RELATED"/>
    <property type="match status" value="1"/>
</dbReference>
<dbReference type="PANTHER" id="PTHR33048">
    <property type="entry name" value="PTH11-LIKE INTEGRAL MEMBRANE PROTEIN (AFU_ORTHOLOGUE AFUA_5G11245)"/>
    <property type="match status" value="1"/>
</dbReference>
<keyword evidence="4 6" id="KW-0472">Membrane</keyword>
<evidence type="ECO:0000256" key="2">
    <source>
        <dbReference type="ARBA" id="ARBA00022692"/>
    </source>
</evidence>
<comment type="similarity">
    <text evidence="5">Belongs to the SAT4 family.</text>
</comment>
<organism evidence="8 9">
    <name type="scientific">Viridothelium virens</name>
    <name type="common">Speckled blister lichen</name>
    <name type="synonym">Trypethelium virens</name>
    <dbReference type="NCBI Taxonomy" id="1048519"/>
    <lineage>
        <taxon>Eukaryota</taxon>
        <taxon>Fungi</taxon>
        <taxon>Dikarya</taxon>
        <taxon>Ascomycota</taxon>
        <taxon>Pezizomycotina</taxon>
        <taxon>Dothideomycetes</taxon>
        <taxon>Dothideomycetes incertae sedis</taxon>
        <taxon>Trypetheliales</taxon>
        <taxon>Trypetheliaceae</taxon>
        <taxon>Viridothelium</taxon>
    </lineage>
</organism>
<keyword evidence="3 6" id="KW-1133">Transmembrane helix</keyword>
<evidence type="ECO:0000313" key="9">
    <source>
        <dbReference type="Proteomes" id="UP000800092"/>
    </source>
</evidence>
<dbReference type="GO" id="GO:0016020">
    <property type="term" value="C:membrane"/>
    <property type="evidence" value="ECO:0007669"/>
    <property type="project" value="UniProtKB-SubCell"/>
</dbReference>
<gene>
    <name evidence="8" type="ORF">EV356DRAFT_30720</name>
</gene>
<evidence type="ECO:0000256" key="5">
    <source>
        <dbReference type="ARBA" id="ARBA00038359"/>
    </source>
</evidence>
<evidence type="ECO:0000259" key="7">
    <source>
        <dbReference type="Pfam" id="PF20684"/>
    </source>
</evidence>
<comment type="subcellular location">
    <subcellularLocation>
        <location evidence="1">Membrane</location>
        <topology evidence="1">Multi-pass membrane protein</topology>
    </subcellularLocation>
</comment>
<sequence>MTSTTLFTVVRLYSKQAIGSFAFEDYLSILVWMQFMAYNALIIDQGKFGLGRHIWDVPAANASTIAQDSCIIELMYICLIWTSKVCLLVQLLRIFVPTKTGIIYHTIHALIWGNLAFTIAALDSQHAYLAVWTQPTLLHKLPCGVLQKLPA</sequence>
<evidence type="ECO:0000256" key="1">
    <source>
        <dbReference type="ARBA" id="ARBA00004141"/>
    </source>
</evidence>
<dbReference type="InterPro" id="IPR052337">
    <property type="entry name" value="SAT4-like"/>
</dbReference>
<evidence type="ECO:0000256" key="6">
    <source>
        <dbReference type="SAM" id="Phobius"/>
    </source>
</evidence>
<dbReference type="Proteomes" id="UP000800092">
    <property type="component" value="Unassembled WGS sequence"/>
</dbReference>
<dbReference type="AlphaFoldDB" id="A0A6A6HGL0"/>
<evidence type="ECO:0000313" key="8">
    <source>
        <dbReference type="EMBL" id="KAF2237266.1"/>
    </source>
</evidence>
<feature type="transmembrane region" description="Helical" evidence="6">
    <location>
        <begin position="26"/>
        <end position="43"/>
    </location>
</feature>
<dbReference type="InterPro" id="IPR049326">
    <property type="entry name" value="Rhodopsin_dom_fungi"/>
</dbReference>
<protein>
    <recommendedName>
        <fullName evidence="7">Rhodopsin domain-containing protein</fullName>
    </recommendedName>
</protein>
<accession>A0A6A6HGL0</accession>
<name>A0A6A6HGL0_VIRVR</name>
<evidence type="ECO:0000256" key="4">
    <source>
        <dbReference type="ARBA" id="ARBA00023136"/>
    </source>
</evidence>
<keyword evidence="2 6" id="KW-0812">Transmembrane</keyword>